<dbReference type="SUPFAM" id="SSF53850">
    <property type="entry name" value="Periplasmic binding protein-like II"/>
    <property type="match status" value="1"/>
</dbReference>
<reference evidence="2" key="1">
    <citation type="submission" date="2013-08" db="EMBL/GenBank/DDBJ databases">
        <authorList>
            <person name="Mendez C."/>
            <person name="Richter M."/>
            <person name="Ferrer M."/>
            <person name="Sanchez J."/>
        </authorList>
    </citation>
    <scope>NUCLEOTIDE SEQUENCE</scope>
</reference>
<feature type="domain" description="LysR substrate-binding" evidence="1">
    <location>
        <begin position="3"/>
        <end position="88"/>
    </location>
</feature>
<dbReference type="InterPro" id="IPR005119">
    <property type="entry name" value="LysR_subst-bd"/>
</dbReference>
<evidence type="ECO:0000259" key="1">
    <source>
        <dbReference type="Pfam" id="PF03466"/>
    </source>
</evidence>
<dbReference type="AlphaFoldDB" id="T1AN21"/>
<organism evidence="2">
    <name type="scientific">mine drainage metagenome</name>
    <dbReference type="NCBI Taxonomy" id="410659"/>
    <lineage>
        <taxon>unclassified sequences</taxon>
        <taxon>metagenomes</taxon>
        <taxon>ecological metagenomes</taxon>
    </lineage>
</organism>
<accession>T1AN21</accession>
<dbReference type="EMBL" id="AUZY01009108">
    <property type="protein sequence ID" value="EQD43455.1"/>
    <property type="molecule type" value="Genomic_DNA"/>
</dbReference>
<name>T1AN21_9ZZZZ</name>
<evidence type="ECO:0000313" key="2">
    <source>
        <dbReference type="EMBL" id="EQD43455.1"/>
    </source>
</evidence>
<protein>
    <submittedName>
        <fullName evidence="2">LysR substrate-binding protein</fullName>
    </submittedName>
</protein>
<feature type="non-terminal residue" evidence="2">
    <location>
        <position position="1"/>
    </location>
</feature>
<reference evidence="2" key="2">
    <citation type="journal article" date="2014" name="ISME J.">
        <title>Microbial stratification in low pH oxic and suboxic macroscopic growths along an acid mine drainage.</title>
        <authorList>
            <person name="Mendez-Garcia C."/>
            <person name="Mesa V."/>
            <person name="Sprenger R.R."/>
            <person name="Richter M."/>
            <person name="Diez M.S."/>
            <person name="Solano J."/>
            <person name="Bargiela R."/>
            <person name="Golyshina O.V."/>
            <person name="Manteca A."/>
            <person name="Ramos J.L."/>
            <person name="Gallego J.R."/>
            <person name="Llorente I."/>
            <person name="Martins Dos Santos V.A."/>
            <person name="Jensen O.N."/>
            <person name="Pelaez A.I."/>
            <person name="Sanchez J."/>
            <person name="Ferrer M."/>
        </authorList>
    </citation>
    <scope>NUCLEOTIDE SEQUENCE</scope>
</reference>
<proteinExistence type="predicted"/>
<dbReference type="Pfam" id="PF03466">
    <property type="entry name" value="LysR_substrate"/>
    <property type="match status" value="1"/>
</dbReference>
<comment type="caution">
    <text evidence="2">The sequence shown here is derived from an EMBL/GenBank/DDBJ whole genome shotgun (WGS) entry which is preliminary data.</text>
</comment>
<sequence>SGTRAAAESVLGDLSQRGAMIEVQSSVAARAALAMGRAVAILSVLSVGEDIRAQRLVQIQVEGFPVVRALRTVWRGNPPTDPVARALLYIVHGPGLD</sequence>
<gene>
    <name evidence="2" type="ORF">B1B_13811</name>
</gene>